<proteinExistence type="predicted"/>
<comment type="caution">
    <text evidence="2">The sequence shown here is derived from an EMBL/GenBank/DDBJ whole genome shotgun (WGS) entry which is preliminary data.</text>
</comment>
<dbReference type="AlphaFoldDB" id="A0AA35WS88"/>
<evidence type="ECO:0000256" key="1">
    <source>
        <dbReference type="SAM" id="MobiDB-lite"/>
    </source>
</evidence>
<accession>A0AA35WS88</accession>
<dbReference type="EMBL" id="CASHTH010002261">
    <property type="protein sequence ID" value="CAI8027161.1"/>
    <property type="molecule type" value="Genomic_DNA"/>
</dbReference>
<reference evidence="2" key="1">
    <citation type="submission" date="2023-03" db="EMBL/GenBank/DDBJ databases">
        <authorList>
            <person name="Steffen K."/>
            <person name="Cardenas P."/>
        </authorList>
    </citation>
    <scope>NUCLEOTIDE SEQUENCE</scope>
</reference>
<name>A0AA35WS88_GEOBA</name>
<protein>
    <submittedName>
        <fullName evidence="2">Uncharacterized protein</fullName>
    </submittedName>
</protein>
<organism evidence="2 3">
    <name type="scientific">Geodia barretti</name>
    <name type="common">Barrett's horny sponge</name>
    <dbReference type="NCBI Taxonomy" id="519541"/>
    <lineage>
        <taxon>Eukaryota</taxon>
        <taxon>Metazoa</taxon>
        <taxon>Porifera</taxon>
        <taxon>Demospongiae</taxon>
        <taxon>Heteroscleromorpha</taxon>
        <taxon>Tetractinellida</taxon>
        <taxon>Astrophorina</taxon>
        <taxon>Geodiidae</taxon>
        <taxon>Geodia</taxon>
    </lineage>
</organism>
<feature type="region of interest" description="Disordered" evidence="1">
    <location>
        <begin position="68"/>
        <end position="99"/>
    </location>
</feature>
<evidence type="ECO:0000313" key="3">
    <source>
        <dbReference type="Proteomes" id="UP001174909"/>
    </source>
</evidence>
<gene>
    <name evidence="2" type="ORF">GBAR_LOCUS15552</name>
</gene>
<dbReference type="Proteomes" id="UP001174909">
    <property type="component" value="Unassembled WGS sequence"/>
</dbReference>
<keyword evidence="3" id="KW-1185">Reference proteome</keyword>
<evidence type="ECO:0000313" key="2">
    <source>
        <dbReference type="EMBL" id="CAI8027161.1"/>
    </source>
</evidence>
<sequence>MREAIHALRCIFWCLRGTQSTRIDHAVVSRCVFAYWLFRALALQRSVFSENHTYFLTFIARSVDGSVSGTNRHSRSEIESNRHTHTPNYSTLAAHARRG</sequence>